<reference evidence="1" key="2">
    <citation type="journal article" date="2021" name="PeerJ">
        <title>Extensive microbial diversity within the chicken gut microbiome revealed by metagenomics and culture.</title>
        <authorList>
            <person name="Gilroy R."/>
            <person name="Ravi A."/>
            <person name="Getino M."/>
            <person name="Pursley I."/>
            <person name="Horton D.L."/>
            <person name="Alikhan N.F."/>
            <person name="Baker D."/>
            <person name="Gharbi K."/>
            <person name="Hall N."/>
            <person name="Watson M."/>
            <person name="Adriaenssens E.M."/>
            <person name="Foster-Nyarko E."/>
            <person name="Jarju S."/>
            <person name="Secka A."/>
            <person name="Antonio M."/>
            <person name="Oren A."/>
            <person name="Chaudhuri R.R."/>
            <person name="La Ragione R."/>
            <person name="Hildebrand F."/>
            <person name="Pallen M.J."/>
        </authorList>
    </citation>
    <scope>NUCLEOTIDE SEQUENCE</scope>
    <source>
        <strain evidence="1">ChiW17-6978</strain>
    </source>
</reference>
<comment type="caution">
    <text evidence="1">The sequence shown here is derived from an EMBL/GenBank/DDBJ whole genome shotgun (WGS) entry which is preliminary data.</text>
</comment>
<evidence type="ECO:0000313" key="1">
    <source>
        <dbReference type="EMBL" id="HIT50290.1"/>
    </source>
</evidence>
<organism evidence="1 2">
    <name type="scientific">Candidatus Pelethenecus faecipullorum</name>
    <dbReference type="NCBI Taxonomy" id="2840900"/>
    <lineage>
        <taxon>Bacteria</taxon>
        <taxon>Bacillati</taxon>
        <taxon>Mycoplasmatota</taxon>
        <taxon>Mollicutes</taxon>
        <taxon>Candidatus Pelethenecus</taxon>
    </lineage>
</organism>
<name>A0A9D1GR83_9MOLU</name>
<evidence type="ECO:0008006" key="3">
    <source>
        <dbReference type="Google" id="ProtNLM"/>
    </source>
</evidence>
<evidence type="ECO:0000313" key="2">
    <source>
        <dbReference type="Proteomes" id="UP000886758"/>
    </source>
</evidence>
<gene>
    <name evidence="1" type="ORF">IAD46_04610</name>
</gene>
<sequence length="174" mass="20358">MIAILIFFLMTLLILLLSINVHIYFKSAGDTWKIVTKIAFFHIRIPHQRLIEKMLAKEKTKTYQEKKEDFKKTISSNIWNELAKHSSLERLYIAKFSRSDLYCHPLSNAAYLIVSNQIRGYVSAKFRRVAFSNIELRKDPSYENIDYYIAIKTDVINLILVLFKVTLKGDRHGA</sequence>
<reference evidence="1" key="1">
    <citation type="submission" date="2020-10" db="EMBL/GenBank/DDBJ databases">
        <authorList>
            <person name="Gilroy R."/>
        </authorList>
    </citation>
    <scope>NUCLEOTIDE SEQUENCE</scope>
    <source>
        <strain evidence="1">ChiW17-6978</strain>
    </source>
</reference>
<protein>
    <recommendedName>
        <fullName evidence="3">DUF2953 domain-containing protein</fullName>
    </recommendedName>
</protein>
<dbReference type="AlphaFoldDB" id="A0A9D1GR83"/>
<dbReference type="EMBL" id="DVLF01000145">
    <property type="protein sequence ID" value="HIT50290.1"/>
    <property type="molecule type" value="Genomic_DNA"/>
</dbReference>
<accession>A0A9D1GR83</accession>
<dbReference type="Proteomes" id="UP000886758">
    <property type="component" value="Unassembled WGS sequence"/>
</dbReference>
<proteinExistence type="predicted"/>